<dbReference type="InterPro" id="IPR036249">
    <property type="entry name" value="Thioredoxin-like_sf"/>
</dbReference>
<dbReference type="PROSITE" id="PS51352">
    <property type="entry name" value="THIOREDOXIN_2"/>
    <property type="match status" value="3"/>
</dbReference>
<gene>
    <name evidence="8" type="ORF">BCY86_00795</name>
</gene>
<name>A0A1L6MV86_9BACT</name>
<dbReference type="InterPro" id="IPR012336">
    <property type="entry name" value="Thioredoxin-like_fold"/>
</dbReference>
<evidence type="ECO:0000256" key="4">
    <source>
        <dbReference type="ARBA" id="ARBA00023157"/>
    </source>
</evidence>
<keyword evidence="9" id="KW-1185">Reference proteome</keyword>
<accession>A0A1L6MV86</accession>
<keyword evidence="6" id="KW-0472">Membrane</keyword>
<evidence type="ECO:0000259" key="7">
    <source>
        <dbReference type="PROSITE" id="PS51352"/>
    </source>
</evidence>
<feature type="transmembrane region" description="Helical" evidence="6">
    <location>
        <begin position="20"/>
        <end position="41"/>
    </location>
</feature>
<feature type="domain" description="Thioredoxin" evidence="7">
    <location>
        <begin position="261"/>
        <end position="457"/>
    </location>
</feature>
<dbReference type="EMBL" id="CP016908">
    <property type="protein sequence ID" value="APR99377.1"/>
    <property type="molecule type" value="Genomic_DNA"/>
</dbReference>
<dbReference type="STRING" id="1882918.BCY86_00795"/>
<dbReference type="PANTHER" id="PTHR13887">
    <property type="entry name" value="GLUTATHIONE S-TRANSFERASE KAPPA"/>
    <property type="match status" value="1"/>
</dbReference>
<evidence type="ECO:0000256" key="5">
    <source>
        <dbReference type="ARBA" id="ARBA00023284"/>
    </source>
</evidence>
<sequence length="673" mass="75349">MGDHQKETTPPHHLPGGINAGVAWVGFLLCFITGLGLMWGYDQYRLRKGLLQQEGADVAAWSEEEASIPVSSQDPMWGDRFAPVTIVQFSDFQCPFCSRVENTLNELKEFYKSNKIRIFWKNEPLSFHPHAKPAAEAAQGVFAMGGSEAFWKFHALAFKNQQSLTAENFHHWAKEASIADLNAYDAGLTSHKWAQKVEKDHDLASRSGVRGTPAFFINGILLSGAQPIESFKKLIDQELEKAKAKIASGIPKEKLYTVLSQANQKNAPPPEKEEKEDTKTVFKVEVGNSPVRGDRNALVTIIEFSDFQCPFCRRVEETLQKVTETYGDQVRLVWKHQPLPFHSRAEPAAEFTLEARAQKGDKGFWEAHDRLFNIAEKTAPSLEDADLNRIANEIGLNVKGVEKALAKHKYQSVIEEDQNLADDMQASGTPHFFINGRRLAGAQPFTSFKKIIDEEIEKAKSLLNQGIPREKLYETLIKDGKAAHELEKKKVASAAHPPLKGPMNAPVVIQLFSDFQCPYCKRIEESIAKIVEEFGPRVRVEWRNLPLDFHMDAKPAAFAALAAYHQRGADGFWKMHDKLFENQGGDGFKREKLDTYAQQLGLDMKKWAEEMDHPNPADVEADIKAAKEAGITGTPALVINGYFINGAQSLAKIKRVVNRALTETKQPHPTGKI</sequence>
<dbReference type="GO" id="GO:0016491">
    <property type="term" value="F:oxidoreductase activity"/>
    <property type="evidence" value="ECO:0007669"/>
    <property type="project" value="UniProtKB-KW"/>
</dbReference>
<protein>
    <recommendedName>
        <fullName evidence="7">Thioredoxin domain-containing protein</fullName>
    </recommendedName>
</protein>
<dbReference type="Proteomes" id="UP000185544">
    <property type="component" value="Chromosome"/>
</dbReference>
<evidence type="ECO:0000313" key="8">
    <source>
        <dbReference type="EMBL" id="APR99377.1"/>
    </source>
</evidence>
<feature type="domain" description="Thioredoxin" evidence="7">
    <location>
        <begin position="461"/>
        <end position="662"/>
    </location>
</feature>
<evidence type="ECO:0000313" key="9">
    <source>
        <dbReference type="Proteomes" id="UP000185544"/>
    </source>
</evidence>
<comment type="similarity">
    <text evidence="1">Belongs to the thioredoxin family. DsbA subfamily.</text>
</comment>
<dbReference type="InterPro" id="IPR013766">
    <property type="entry name" value="Thioredoxin_domain"/>
</dbReference>
<keyword evidence="6" id="KW-0812">Transmembrane</keyword>
<feature type="domain" description="Thioredoxin" evidence="7">
    <location>
        <begin position="49"/>
        <end position="240"/>
    </location>
</feature>
<dbReference type="PANTHER" id="PTHR13887:SF14">
    <property type="entry name" value="DISULFIDE BOND FORMATION PROTEIN D"/>
    <property type="match status" value="1"/>
</dbReference>
<dbReference type="OrthoDB" id="9784686at2"/>
<dbReference type="Pfam" id="PF13462">
    <property type="entry name" value="Thioredoxin_4"/>
    <property type="match status" value="3"/>
</dbReference>
<dbReference type="AlphaFoldDB" id="A0A1L6MV86"/>
<dbReference type="RefSeq" id="WP_075276016.1">
    <property type="nucleotide sequence ID" value="NZ_CP016908.1"/>
</dbReference>
<dbReference type="KEGG" id="pabo:BCY86_00795"/>
<evidence type="ECO:0000256" key="6">
    <source>
        <dbReference type="SAM" id="Phobius"/>
    </source>
</evidence>
<keyword evidence="3" id="KW-0560">Oxidoreductase</keyword>
<keyword evidence="4" id="KW-1015">Disulfide bond</keyword>
<dbReference type="Gene3D" id="3.40.30.10">
    <property type="entry name" value="Glutaredoxin"/>
    <property type="match status" value="3"/>
</dbReference>
<organism evidence="8 9">
    <name type="scientific">Pajaroellobacter abortibovis</name>
    <dbReference type="NCBI Taxonomy" id="1882918"/>
    <lineage>
        <taxon>Bacteria</taxon>
        <taxon>Pseudomonadati</taxon>
        <taxon>Myxococcota</taxon>
        <taxon>Polyangia</taxon>
        <taxon>Polyangiales</taxon>
        <taxon>Polyangiaceae</taxon>
    </lineage>
</organism>
<evidence type="ECO:0000256" key="3">
    <source>
        <dbReference type="ARBA" id="ARBA00023002"/>
    </source>
</evidence>
<evidence type="ECO:0000256" key="2">
    <source>
        <dbReference type="ARBA" id="ARBA00022729"/>
    </source>
</evidence>
<keyword evidence="6" id="KW-1133">Transmembrane helix</keyword>
<proteinExistence type="inferred from homology"/>
<reference evidence="8 9" key="1">
    <citation type="submission" date="2016-08" db="EMBL/GenBank/DDBJ databases">
        <title>Identification and validation of antigenic proteins from Pajaroellobacter abortibovis using de-novo genome sequence assembly and reverse vaccinology.</title>
        <authorList>
            <person name="Welly B.T."/>
            <person name="Miller M.R."/>
            <person name="Stott J.L."/>
            <person name="Blanchard M.T."/>
            <person name="Islas-Trejo A.D."/>
            <person name="O'Rourke S.M."/>
            <person name="Young A.E."/>
            <person name="Medrano J.F."/>
            <person name="Van Eenennaam A.L."/>
        </authorList>
    </citation>
    <scope>NUCLEOTIDE SEQUENCE [LARGE SCALE GENOMIC DNA]</scope>
    <source>
        <strain evidence="8 9">BTF92-0548A/99-0131</strain>
    </source>
</reference>
<evidence type="ECO:0000256" key="1">
    <source>
        <dbReference type="ARBA" id="ARBA00005791"/>
    </source>
</evidence>
<keyword evidence="2" id="KW-0732">Signal</keyword>
<dbReference type="SUPFAM" id="SSF52833">
    <property type="entry name" value="Thioredoxin-like"/>
    <property type="match status" value="3"/>
</dbReference>
<keyword evidence="5" id="KW-0676">Redox-active center</keyword>